<keyword evidence="2" id="KW-1185">Reference proteome</keyword>
<dbReference type="Gene3D" id="3.50.50.60">
    <property type="entry name" value="FAD/NAD(P)-binding domain"/>
    <property type="match status" value="2"/>
</dbReference>
<dbReference type="PRINTS" id="PR00419">
    <property type="entry name" value="ADXRDTASE"/>
</dbReference>
<organism evidence="1 2">
    <name type="scientific">Auritidibacter ignavus</name>
    <dbReference type="NCBI Taxonomy" id="678932"/>
    <lineage>
        <taxon>Bacteria</taxon>
        <taxon>Bacillati</taxon>
        <taxon>Actinomycetota</taxon>
        <taxon>Actinomycetes</taxon>
        <taxon>Micrococcales</taxon>
        <taxon>Micrococcaceae</taxon>
        <taxon>Auritidibacter</taxon>
    </lineage>
</organism>
<dbReference type="Pfam" id="PF13450">
    <property type="entry name" value="NAD_binding_8"/>
    <property type="match status" value="1"/>
</dbReference>
<dbReference type="SUPFAM" id="SSF51905">
    <property type="entry name" value="FAD/NAD(P)-binding domain"/>
    <property type="match status" value="1"/>
</dbReference>
<proteinExistence type="predicted"/>
<dbReference type="Proteomes" id="UP001224674">
    <property type="component" value="Chromosome"/>
</dbReference>
<reference evidence="1 2" key="1">
    <citation type="submission" date="2023-03" db="EMBL/GenBank/DDBJ databases">
        <title>Complete genome sequences of several Auritidibacter ignavus strains isolated from ear infections.</title>
        <authorList>
            <person name="Baehr T."/>
            <person name="Baumhoegger A.M."/>
        </authorList>
    </citation>
    <scope>NUCLEOTIDE SEQUENCE [LARGE SCALE GENOMIC DNA]</scope>
    <source>
        <strain evidence="1 2">BABAE-6</strain>
    </source>
</reference>
<dbReference type="AlphaFoldDB" id="A0AAJ6DE78"/>
<evidence type="ECO:0000313" key="1">
    <source>
        <dbReference type="EMBL" id="WGH92308.1"/>
    </source>
</evidence>
<name>A0AAJ6DE78_9MICC</name>
<gene>
    <name evidence="1" type="ORF">QDX21_08225</name>
</gene>
<dbReference type="PANTHER" id="PTHR10668">
    <property type="entry name" value="PHYTOENE DEHYDROGENASE"/>
    <property type="match status" value="1"/>
</dbReference>
<dbReference type="InterPro" id="IPR036188">
    <property type="entry name" value="FAD/NAD-bd_sf"/>
</dbReference>
<dbReference type="EMBL" id="CP122566">
    <property type="protein sequence ID" value="WGH92308.1"/>
    <property type="molecule type" value="Genomic_DNA"/>
</dbReference>
<evidence type="ECO:0000313" key="2">
    <source>
        <dbReference type="Proteomes" id="UP001224674"/>
    </source>
</evidence>
<protein>
    <submittedName>
        <fullName evidence="1">NAD(P)/FAD-dependent oxidoreductase</fullName>
    </submittedName>
</protein>
<sequence>MPTSSPSRTAAIVGAGPNGLTAAALLAKAGWQVDVYERNARIGGASSSAEIFGPGTLVDLGAAAHPFGVASPVFARLRLTDHGLRWRHGRYPMAHPLDNGSAVVLHHSLEDTATELGGDGTAWRMIHRSLVDNIDKDLENVMGPLLRFPAHPVRMAQFGLFGSPPSTWFTRTAFRDQPARALFIGSAAHAITPLGHPFTSAYGAIFGALGMTRGWPVAEGGSQAISDALGSVITSHGGRIHTDTEITSLHELDAEKILLNMTPAQVMALAGRDSAAGLSDTTLGRLSRWRYGPGVYKVDYLLDGPVPWSDDRVGQAVTVHVGGQAAEIRLAEAQITAGRMPERPFVMVCQQQVADPSRTTDSRTILWTYAHVPANYHEPRRGLVAERIEAQISRFAPDFRDRILDRHLVSPQDLQDWNPNLIGGDIAGGAMTRSQAVLRPGLTREPYRLTDRLFMGSAATPPGAGVHGMSGYWAAQAMGAEPREA</sequence>
<dbReference type="PANTHER" id="PTHR10668:SF105">
    <property type="entry name" value="DEHYDROGENASE-RELATED"/>
    <property type="match status" value="1"/>
</dbReference>
<dbReference type="RefSeq" id="WP_279674474.1">
    <property type="nucleotide sequence ID" value="NZ_CP122566.1"/>
</dbReference>
<accession>A0AAJ6DE78</accession>